<dbReference type="Proteomes" id="UP000095651">
    <property type="component" value="Unassembled WGS sequence"/>
</dbReference>
<dbReference type="AlphaFoldDB" id="A0A173ZJT2"/>
<protein>
    <submittedName>
        <fullName evidence="2">Uncharacterized protein</fullName>
    </submittedName>
</protein>
<organism evidence="2 3">
    <name type="scientific">Hungatella hathewayi</name>
    <dbReference type="NCBI Taxonomy" id="154046"/>
    <lineage>
        <taxon>Bacteria</taxon>
        <taxon>Bacillati</taxon>
        <taxon>Bacillota</taxon>
        <taxon>Clostridia</taxon>
        <taxon>Lachnospirales</taxon>
        <taxon>Lachnospiraceae</taxon>
        <taxon>Hungatella</taxon>
    </lineage>
</organism>
<evidence type="ECO:0000313" key="2">
    <source>
        <dbReference type="EMBL" id="CUN75736.1"/>
    </source>
</evidence>
<name>A0A173ZJT2_9FIRM</name>
<keyword evidence="1" id="KW-1133">Transmembrane helix</keyword>
<keyword evidence="1" id="KW-0472">Membrane</keyword>
<dbReference type="EMBL" id="CYZE01000002">
    <property type="protein sequence ID" value="CUN75736.1"/>
    <property type="molecule type" value="Genomic_DNA"/>
</dbReference>
<sequence>MMDICMIGTILVSCILMKLFVNWCDSQVDPKPKK</sequence>
<accession>A0A173ZJT2</accession>
<evidence type="ECO:0000313" key="3">
    <source>
        <dbReference type="Proteomes" id="UP000095651"/>
    </source>
</evidence>
<reference evidence="2 3" key="1">
    <citation type="submission" date="2015-09" db="EMBL/GenBank/DDBJ databases">
        <authorList>
            <consortium name="Pathogen Informatics"/>
        </authorList>
    </citation>
    <scope>NUCLEOTIDE SEQUENCE [LARGE SCALE GENOMIC DNA]</scope>
    <source>
        <strain evidence="2 3">2789STDY5608850</strain>
    </source>
</reference>
<evidence type="ECO:0000256" key="1">
    <source>
        <dbReference type="SAM" id="Phobius"/>
    </source>
</evidence>
<gene>
    <name evidence="2" type="ORF">ERS852407_01011</name>
</gene>
<proteinExistence type="predicted"/>
<keyword evidence="1" id="KW-0812">Transmembrane</keyword>
<feature type="transmembrane region" description="Helical" evidence="1">
    <location>
        <begin position="6"/>
        <end position="24"/>
    </location>
</feature>